<sequence>MERGVQRGFDQHGGDDPASPVIVSVPHAGRDYPATLLAALRVPVAALVMLEDRHVDAVALAARGAETLLVQRRGRAWIDLNRSEHERDPRVDTGASATARASAKLRSGLGLVPLRAGRTGELWRGRFAGVEIDARIAADHRPYHDRLAALLAAARARHGAAVLLDLHSMPPLGSGRPQVVIGDRHGTSAGASLVARVEAAAAGFRVARNAPYAGGHVTERHGDPARGIHAIQLELDRALYLDAALDQPGDGLARTAALVRRVVTALEREIGWPLSQAAE</sequence>
<dbReference type="InterPro" id="IPR007709">
    <property type="entry name" value="N-FG_amidohydro"/>
</dbReference>
<proteinExistence type="predicted"/>
<evidence type="ECO:0000313" key="2">
    <source>
        <dbReference type="Proteomes" id="UP000199586"/>
    </source>
</evidence>
<dbReference type="Pfam" id="PF05013">
    <property type="entry name" value="FGase"/>
    <property type="match status" value="1"/>
</dbReference>
<name>A0A1I5QIH6_9SPHN</name>
<dbReference type="Gene3D" id="3.40.630.40">
    <property type="entry name" value="Zn-dependent exopeptidases"/>
    <property type="match status" value="1"/>
</dbReference>
<dbReference type="SUPFAM" id="SSF53187">
    <property type="entry name" value="Zn-dependent exopeptidases"/>
    <property type="match status" value="1"/>
</dbReference>
<dbReference type="OrthoDB" id="9802050at2"/>
<dbReference type="RefSeq" id="WP_093331008.1">
    <property type="nucleotide sequence ID" value="NZ_FOXP01000002.1"/>
</dbReference>
<organism evidence="1 2">
    <name type="scientific">Sphingomonas rubra</name>
    <dbReference type="NCBI Taxonomy" id="634430"/>
    <lineage>
        <taxon>Bacteria</taxon>
        <taxon>Pseudomonadati</taxon>
        <taxon>Pseudomonadota</taxon>
        <taxon>Alphaproteobacteria</taxon>
        <taxon>Sphingomonadales</taxon>
        <taxon>Sphingomonadaceae</taxon>
        <taxon>Sphingomonas</taxon>
    </lineage>
</organism>
<evidence type="ECO:0000313" key="1">
    <source>
        <dbReference type="EMBL" id="SFP45850.1"/>
    </source>
</evidence>
<reference evidence="1 2" key="1">
    <citation type="submission" date="2016-10" db="EMBL/GenBank/DDBJ databases">
        <authorList>
            <person name="de Groot N.N."/>
        </authorList>
    </citation>
    <scope>NUCLEOTIDE SEQUENCE [LARGE SCALE GENOMIC DNA]</scope>
    <source>
        <strain evidence="1 2">CGMCC 1.9113</strain>
    </source>
</reference>
<dbReference type="EMBL" id="FOXP01000002">
    <property type="protein sequence ID" value="SFP45850.1"/>
    <property type="molecule type" value="Genomic_DNA"/>
</dbReference>
<dbReference type="GO" id="GO:0016787">
    <property type="term" value="F:hydrolase activity"/>
    <property type="evidence" value="ECO:0007669"/>
    <property type="project" value="UniProtKB-KW"/>
</dbReference>
<keyword evidence="1" id="KW-0378">Hydrolase</keyword>
<gene>
    <name evidence="1" type="ORF">SAMN04488241_10261</name>
</gene>
<dbReference type="STRING" id="634430.SAMN04488241_10261"/>
<protein>
    <submittedName>
        <fullName evidence="1">N-formylglutamate amidohydrolase</fullName>
    </submittedName>
</protein>
<keyword evidence="2" id="KW-1185">Reference proteome</keyword>
<accession>A0A1I5QIH6</accession>
<dbReference type="Proteomes" id="UP000199586">
    <property type="component" value="Unassembled WGS sequence"/>
</dbReference>
<dbReference type="AlphaFoldDB" id="A0A1I5QIH6"/>